<dbReference type="AlphaFoldDB" id="A0AA51RSA0"/>
<evidence type="ECO:0000313" key="1">
    <source>
        <dbReference type="EMBL" id="WMS86627.1"/>
    </source>
</evidence>
<dbReference type="RefSeq" id="WP_309201772.1">
    <property type="nucleotide sequence ID" value="NZ_CP133548.1"/>
</dbReference>
<dbReference type="Pfam" id="PF13528">
    <property type="entry name" value="Glyco_trans_1_3"/>
    <property type="match status" value="1"/>
</dbReference>
<dbReference type="NCBIfam" id="TIGR00661">
    <property type="entry name" value="MJ1255"/>
    <property type="match status" value="1"/>
</dbReference>
<dbReference type="KEGG" id="plei:Q9312_15505"/>
<reference evidence="1 2" key="1">
    <citation type="submission" date="2023-08" db="EMBL/GenBank/DDBJ databases">
        <title>Pleionea litopenaei sp. nov., isolated from stomach of juvenile Litopenaeus vannamei.</title>
        <authorList>
            <person name="Rho A.M."/>
            <person name="Hwang C.Y."/>
        </authorList>
    </citation>
    <scope>NUCLEOTIDE SEQUENCE [LARGE SCALE GENOMIC DNA]</scope>
    <source>
        <strain evidence="1 2">HL-JVS1</strain>
    </source>
</reference>
<dbReference type="SUPFAM" id="SSF53756">
    <property type="entry name" value="UDP-Glycosyltransferase/glycogen phosphorylase"/>
    <property type="match status" value="1"/>
</dbReference>
<keyword evidence="2" id="KW-1185">Reference proteome</keyword>
<evidence type="ECO:0000313" key="2">
    <source>
        <dbReference type="Proteomes" id="UP001239782"/>
    </source>
</evidence>
<accession>A0AA51RSA0</accession>
<gene>
    <name evidence="1" type="ORF">Q9312_15505</name>
</gene>
<dbReference type="Proteomes" id="UP001239782">
    <property type="component" value="Chromosome"/>
</dbReference>
<dbReference type="InterPro" id="IPR005262">
    <property type="entry name" value="MJ1255-like"/>
</dbReference>
<name>A0AA51RSA0_9GAMM</name>
<dbReference type="EMBL" id="CP133548">
    <property type="protein sequence ID" value="WMS86627.1"/>
    <property type="molecule type" value="Genomic_DNA"/>
</dbReference>
<sequence>MKILYGVQGTGNGHITRARVMAKSFEKFGISVDWIFSGRSKDDYFDMQCFGDFQCFRGLTFAVENGKINIFKTAKQLNFSQLFRDAKNLAINHYDLIVSDFEPVSAWAARRAKKTSIGISHQSAFQYKIPKRGNNWFTQQVMNWFAPVDQAIGLHWHHFGQPILPPVIDVDAHTFLPEVDPKHILVYFPFQSLSNLVALVKPFDQHHFYIYHDVAEPIDQGHIHIRPFSRENFQSDLAKTRGVICGAGFELPSESVHLGKHLLIQPVGGQMEQLSNSLALQQLGLATVCQAFDHQILNQWLTNIAQQGHQNQRIQFPNTANALAQWIAEGAEPEQLNNLVDQLWHQAAPKLAVALS</sequence>
<proteinExistence type="predicted"/>
<protein>
    <submittedName>
        <fullName evidence="1">Glycosyltransferase family protein</fullName>
    </submittedName>
</protein>
<organism evidence="1 2">
    <name type="scientific">Pleionea litopenaei</name>
    <dbReference type="NCBI Taxonomy" id="3070815"/>
    <lineage>
        <taxon>Bacteria</taxon>
        <taxon>Pseudomonadati</taxon>
        <taxon>Pseudomonadota</taxon>
        <taxon>Gammaproteobacteria</taxon>
        <taxon>Oceanospirillales</taxon>
        <taxon>Pleioneaceae</taxon>
        <taxon>Pleionea</taxon>
    </lineage>
</organism>